<dbReference type="Pfam" id="PF01809">
    <property type="entry name" value="YidD"/>
    <property type="match status" value="1"/>
</dbReference>
<dbReference type="InterPro" id="IPR002696">
    <property type="entry name" value="Membr_insert_effic_factor_YidD"/>
</dbReference>
<reference evidence="2 3" key="1">
    <citation type="journal article" date="2016" name="Nat. Commun.">
        <title>Thousands of microbial genomes shed light on interconnected biogeochemical processes in an aquifer system.</title>
        <authorList>
            <person name="Anantharaman K."/>
            <person name="Brown C.T."/>
            <person name="Hug L.A."/>
            <person name="Sharon I."/>
            <person name="Castelle C.J."/>
            <person name="Probst A.J."/>
            <person name="Thomas B.C."/>
            <person name="Singh A."/>
            <person name="Wilkins M.J."/>
            <person name="Karaoz U."/>
            <person name="Brodie E.L."/>
            <person name="Williams K.H."/>
            <person name="Hubbard S.S."/>
            <person name="Banfield J.F."/>
        </authorList>
    </citation>
    <scope>NUCLEOTIDE SEQUENCE [LARGE SCALE GENOMIC DNA]</scope>
</reference>
<gene>
    <name evidence="2" type="ORF">A2382_04355</name>
</gene>
<comment type="subcellular location">
    <subcellularLocation>
        <location evidence="1">Cell membrane</location>
        <topology evidence="1">Peripheral membrane protein</topology>
        <orientation evidence="1">Cytoplasmic side</orientation>
    </subcellularLocation>
</comment>
<dbReference type="PANTHER" id="PTHR33383">
    <property type="entry name" value="MEMBRANE PROTEIN INSERTION EFFICIENCY FACTOR-RELATED"/>
    <property type="match status" value="1"/>
</dbReference>
<dbReference type="Proteomes" id="UP000178999">
    <property type="component" value="Unassembled WGS sequence"/>
</dbReference>
<dbReference type="GO" id="GO:0005886">
    <property type="term" value="C:plasma membrane"/>
    <property type="evidence" value="ECO:0007669"/>
    <property type="project" value="UniProtKB-SubCell"/>
</dbReference>
<protein>
    <recommendedName>
        <fullName evidence="1">Putative membrane protein insertion efficiency factor</fullName>
    </recommendedName>
</protein>
<dbReference type="EMBL" id="MGHY01000007">
    <property type="protein sequence ID" value="OGM79802.1"/>
    <property type="molecule type" value="Genomic_DNA"/>
</dbReference>
<evidence type="ECO:0000256" key="1">
    <source>
        <dbReference type="HAMAP-Rule" id="MF_00386"/>
    </source>
</evidence>
<sequence>MNILLKIYKNTFSLLLTTLFGRGCRYTPTCSEYFTQAVSKHGVIKGSLLGLGRISRCHPHAKPGYDPIPN</sequence>
<name>A0A1F8CU45_9BACT</name>
<accession>A0A1F8CU45</accession>
<comment type="similarity">
    <text evidence="1">Belongs to the UPF0161 family.</text>
</comment>
<organism evidence="2 3">
    <name type="scientific">Candidatus Woesebacteria bacterium RIFOXYB1_FULL_38_16</name>
    <dbReference type="NCBI Taxonomy" id="1802538"/>
    <lineage>
        <taxon>Bacteria</taxon>
        <taxon>Candidatus Woeseibacteriota</taxon>
    </lineage>
</organism>
<dbReference type="SMART" id="SM01234">
    <property type="entry name" value="Haemolytic"/>
    <property type="match status" value="1"/>
</dbReference>
<dbReference type="AlphaFoldDB" id="A0A1F8CU45"/>
<keyword evidence="1" id="KW-0472">Membrane</keyword>
<comment type="function">
    <text evidence="1">Could be involved in insertion of integral membrane proteins into the membrane.</text>
</comment>
<evidence type="ECO:0000313" key="3">
    <source>
        <dbReference type="Proteomes" id="UP000178999"/>
    </source>
</evidence>
<dbReference type="PANTHER" id="PTHR33383:SF1">
    <property type="entry name" value="MEMBRANE PROTEIN INSERTION EFFICIENCY FACTOR-RELATED"/>
    <property type="match status" value="1"/>
</dbReference>
<dbReference type="STRING" id="1802538.A2382_04355"/>
<dbReference type="HAMAP" id="MF_00386">
    <property type="entry name" value="UPF0161_YidD"/>
    <property type="match status" value="1"/>
</dbReference>
<comment type="caution">
    <text evidence="2">The sequence shown here is derived from an EMBL/GenBank/DDBJ whole genome shotgun (WGS) entry which is preliminary data.</text>
</comment>
<keyword evidence="1" id="KW-1003">Cell membrane</keyword>
<proteinExistence type="inferred from homology"/>
<evidence type="ECO:0000313" key="2">
    <source>
        <dbReference type="EMBL" id="OGM79802.1"/>
    </source>
</evidence>
<dbReference type="NCBIfam" id="TIGR00278">
    <property type="entry name" value="membrane protein insertion efficiency factor YidD"/>
    <property type="match status" value="1"/>
</dbReference>